<dbReference type="Gene3D" id="3.10.20.90">
    <property type="entry name" value="Phosphatidylinositol 3-kinase Catalytic Subunit, Chain A, domain 1"/>
    <property type="match status" value="1"/>
</dbReference>
<dbReference type="InterPro" id="IPR011009">
    <property type="entry name" value="Kinase-like_dom_sf"/>
</dbReference>
<evidence type="ECO:0000256" key="11">
    <source>
        <dbReference type="ARBA" id="ARBA00022840"/>
    </source>
</evidence>
<comment type="subcellular location">
    <subcellularLocation>
        <location evidence="1">Cell junction</location>
        <location evidence="1">Focal adhesion</location>
    </subcellularLocation>
    <subcellularLocation>
        <location evidence="3">Cell membrane</location>
        <topology evidence="3">Peripheral membrane protein</topology>
        <orientation evidence="3">Cytoplasmic side</orientation>
    </subcellularLocation>
    <subcellularLocation>
        <location evidence="2">Cell projection</location>
    </subcellularLocation>
    <subcellularLocation>
        <location evidence="4">Cytoplasm</location>
    </subcellularLocation>
</comment>
<dbReference type="Gene3D" id="3.30.200.20">
    <property type="entry name" value="Phosphorylase Kinase, domain 1"/>
    <property type="match status" value="1"/>
</dbReference>
<reference evidence="24" key="1">
    <citation type="submission" date="2015-08" db="UniProtKB">
        <authorList>
            <consortium name="WormBaseParasite"/>
        </authorList>
    </citation>
    <scope>IDENTIFICATION</scope>
</reference>
<dbReference type="PANTHER" id="PTHR24418">
    <property type="entry name" value="TYROSINE-PROTEIN KINASE"/>
    <property type="match status" value="1"/>
</dbReference>
<evidence type="ECO:0000256" key="17">
    <source>
        <dbReference type="ARBA" id="ARBA00051243"/>
    </source>
</evidence>
<feature type="compositionally biased region" description="Polar residues" evidence="21">
    <location>
        <begin position="26"/>
        <end position="36"/>
    </location>
</feature>
<dbReference type="GO" id="GO:0005925">
    <property type="term" value="C:focal adhesion"/>
    <property type="evidence" value="ECO:0007669"/>
    <property type="project" value="UniProtKB-SubCell"/>
</dbReference>
<dbReference type="FunFam" id="3.30.200.20:FF:000194">
    <property type="entry name" value="protein-tyrosine kinase 2-beta isoform X1"/>
    <property type="match status" value="1"/>
</dbReference>
<feature type="region of interest" description="Disordered" evidence="21">
    <location>
        <begin position="1"/>
        <end position="36"/>
    </location>
</feature>
<dbReference type="SMART" id="SM00219">
    <property type="entry name" value="TyrKc"/>
    <property type="match status" value="1"/>
</dbReference>
<dbReference type="SMART" id="SM00295">
    <property type="entry name" value="B41"/>
    <property type="match status" value="1"/>
</dbReference>
<dbReference type="GO" id="GO:0008284">
    <property type="term" value="P:positive regulation of cell population proliferation"/>
    <property type="evidence" value="ECO:0007669"/>
    <property type="project" value="UniProtKB-ARBA"/>
</dbReference>
<feature type="domain" description="Protein kinase" evidence="22">
    <location>
        <begin position="495"/>
        <end position="754"/>
    </location>
</feature>
<evidence type="ECO:0000256" key="4">
    <source>
        <dbReference type="ARBA" id="ARBA00004496"/>
    </source>
</evidence>
<dbReference type="SUPFAM" id="SSF56112">
    <property type="entry name" value="Protein kinase-like (PK-like)"/>
    <property type="match status" value="1"/>
</dbReference>
<evidence type="ECO:0000256" key="2">
    <source>
        <dbReference type="ARBA" id="ARBA00004316"/>
    </source>
</evidence>
<dbReference type="GO" id="GO:0005886">
    <property type="term" value="C:plasma membrane"/>
    <property type="evidence" value="ECO:0007669"/>
    <property type="project" value="UniProtKB-SubCell"/>
</dbReference>
<dbReference type="InterPro" id="IPR019748">
    <property type="entry name" value="FERM_central"/>
</dbReference>
<keyword evidence="12" id="KW-0965">Cell junction</keyword>
<dbReference type="InterPro" id="IPR019749">
    <property type="entry name" value="Band_41_domain"/>
</dbReference>
<dbReference type="GO" id="GO:0007172">
    <property type="term" value="P:signal complex assembly"/>
    <property type="evidence" value="ECO:0007669"/>
    <property type="project" value="InterPro"/>
</dbReference>
<keyword evidence="9 20" id="KW-0547">Nucleotide-binding</keyword>
<evidence type="ECO:0000313" key="24">
    <source>
        <dbReference type="WBParaSite" id="SSTP_0000331700.1"/>
    </source>
</evidence>
<dbReference type="Gene3D" id="2.30.29.30">
    <property type="entry name" value="Pleckstrin-homology domain (PH domain)/Phosphotyrosine-binding domain (PTB)"/>
    <property type="match status" value="1"/>
</dbReference>
<evidence type="ECO:0000259" key="23">
    <source>
        <dbReference type="PROSITE" id="PS50057"/>
    </source>
</evidence>
<dbReference type="Pfam" id="PF21477">
    <property type="entry name" value="FERM_C_FAK1"/>
    <property type="match status" value="1"/>
</dbReference>
<evidence type="ECO:0000256" key="3">
    <source>
        <dbReference type="ARBA" id="ARBA00004413"/>
    </source>
</evidence>
<evidence type="ECO:0000256" key="15">
    <source>
        <dbReference type="ARBA" id="ARBA00023137"/>
    </source>
</evidence>
<dbReference type="SUPFAM" id="SSF50729">
    <property type="entry name" value="PH domain-like"/>
    <property type="match status" value="1"/>
</dbReference>
<evidence type="ECO:0000256" key="12">
    <source>
        <dbReference type="ARBA" id="ARBA00022949"/>
    </source>
</evidence>
<comment type="catalytic activity">
    <reaction evidence="18">
        <text>L-tyrosyl-[protein] + ATP = O-phospho-L-tyrosyl-[protein] + ADP + H(+)</text>
        <dbReference type="Rhea" id="RHEA:10596"/>
        <dbReference type="Rhea" id="RHEA-COMP:10136"/>
        <dbReference type="Rhea" id="RHEA-COMP:20101"/>
        <dbReference type="ChEBI" id="CHEBI:15378"/>
        <dbReference type="ChEBI" id="CHEBI:30616"/>
        <dbReference type="ChEBI" id="CHEBI:46858"/>
        <dbReference type="ChEBI" id="CHEBI:61978"/>
        <dbReference type="ChEBI" id="CHEBI:456216"/>
        <dbReference type="EC" id="2.7.10.2"/>
    </reaction>
</comment>
<dbReference type="Pfam" id="PF18038">
    <property type="entry name" value="FERM_N_2"/>
    <property type="match status" value="1"/>
</dbReference>
<evidence type="ECO:0000256" key="8">
    <source>
        <dbReference type="ARBA" id="ARBA00022679"/>
    </source>
</evidence>
<keyword evidence="8" id="KW-0808">Transferase</keyword>
<feature type="domain" description="FERM" evidence="23">
    <location>
        <begin position="109"/>
        <end position="431"/>
    </location>
</feature>
<dbReference type="PROSITE" id="PS00107">
    <property type="entry name" value="PROTEIN_KINASE_ATP"/>
    <property type="match status" value="1"/>
</dbReference>
<dbReference type="WBParaSite" id="SSTP_0000331700.1">
    <property type="protein sequence ID" value="SSTP_0000331700.1"/>
    <property type="gene ID" value="SSTP_0000331700"/>
</dbReference>
<evidence type="ECO:0000256" key="13">
    <source>
        <dbReference type="ARBA" id="ARBA00022999"/>
    </source>
</evidence>
<keyword evidence="5" id="KW-1003">Cell membrane</keyword>
<dbReference type="Gene3D" id="1.20.80.10">
    <property type="match status" value="1"/>
</dbReference>
<evidence type="ECO:0000256" key="5">
    <source>
        <dbReference type="ARBA" id="ARBA00022475"/>
    </source>
</evidence>
<dbReference type="Pfam" id="PF07714">
    <property type="entry name" value="PK_Tyr_Ser-Thr"/>
    <property type="match status" value="1"/>
</dbReference>
<comment type="catalytic activity">
    <reaction evidence="17">
        <text>L-tyrosyl-[protein] + ATP = O-phospho-L-tyrosyl-[protein] + ADP + H(+)</text>
        <dbReference type="Rhea" id="RHEA:10596"/>
        <dbReference type="Rhea" id="RHEA-COMP:10136"/>
        <dbReference type="Rhea" id="RHEA-COMP:20101"/>
        <dbReference type="ChEBI" id="CHEBI:15378"/>
        <dbReference type="ChEBI" id="CHEBI:30616"/>
        <dbReference type="ChEBI" id="CHEBI:46858"/>
        <dbReference type="ChEBI" id="CHEBI:61978"/>
        <dbReference type="ChEBI" id="CHEBI:456216"/>
        <dbReference type="EC" id="2.7.10.1"/>
    </reaction>
</comment>
<name>A0A0K0E1F1_STRER</name>
<dbReference type="InterPro" id="IPR041390">
    <property type="entry name" value="FADK_N"/>
</dbReference>
<dbReference type="InterPro" id="IPR036137">
    <property type="entry name" value="Focal_adhe_kin_target_dom_sf"/>
</dbReference>
<evidence type="ECO:0000256" key="20">
    <source>
        <dbReference type="PROSITE-ProRule" id="PRU10141"/>
    </source>
</evidence>
<evidence type="ECO:0000256" key="14">
    <source>
        <dbReference type="ARBA" id="ARBA00023136"/>
    </source>
</evidence>
<dbReference type="InterPro" id="IPR014352">
    <property type="entry name" value="FERM/acyl-CoA-bd_prot_sf"/>
</dbReference>
<organism evidence="24">
    <name type="scientific">Strongyloides stercoralis</name>
    <name type="common">Threadworm</name>
    <dbReference type="NCBI Taxonomy" id="6248"/>
    <lineage>
        <taxon>Eukaryota</taxon>
        <taxon>Metazoa</taxon>
        <taxon>Ecdysozoa</taxon>
        <taxon>Nematoda</taxon>
        <taxon>Chromadorea</taxon>
        <taxon>Rhabditida</taxon>
        <taxon>Tylenchina</taxon>
        <taxon>Panagrolaimomorpha</taxon>
        <taxon>Strongyloidoidea</taxon>
        <taxon>Strongyloididae</taxon>
        <taxon>Strongyloides</taxon>
    </lineage>
</organism>
<dbReference type="SUPFAM" id="SSF68993">
    <property type="entry name" value="FAT domain of focal adhesion kinase"/>
    <property type="match status" value="1"/>
</dbReference>
<dbReference type="GO" id="GO:0005737">
    <property type="term" value="C:cytoplasm"/>
    <property type="evidence" value="ECO:0007669"/>
    <property type="project" value="UniProtKB-SubCell"/>
</dbReference>
<keyword evidence="13" id="KW-0727">SH2 domain</keyword>
<dbReference type="FunFam" id="1.10.510.10:FF:001512">
    <property type="entry name" value="Receptor tyrosine-protein kinase erbB-2"/>
    <property type="match status" value="1"/>
</dbReference>
<evidence type="ECO:0000256" key="16">
    <source>
        <dbReference type="ARBA" id="ARBA00023273"/>
    </source>
</evidence>
<evidence type="ECO:0000256" key="21">
    <source>
        <dbReference type="SAM" id="MobiDB-lite"/>
    </source>
</evidence>
<dbReference type="PROSITE" id="PS00109">
    <property type="entry name" value="PROTEIN_KINASE_TYR"/>
    <property type="match status" value="1"/>
</dbReference>
<dbReference type="PROSITE" id="PS50057">
    <property type="entry name" value="FERM_3"/>
    <property type="match status" value="1"/>
</dbReference>
<dbReference type="InterPro" id="IPR049385">
    <property type="entry name" value="FAK1-like_FERM_C"/>
</dbReference>
<dbReference type="InterPro" id="IPR050198">
    <property type="entry name" value="Non-receptor_tyrosine_kinases"/>
</dbReference>
<dbReference type="GO" id="GO:0042995">
    <property type="term" value="C:cell projection"/>
    <property type="evidence" value="ECO:0007669"/>
    <property type="project" value="UniProtKB-SubCell"/>
</dbReference>
<evidence type="ECO:0000256" key="7">
    <source>
        <dbReference type="ARBA" id="ARBA00022553"/>
    </source>
</evidence>
<accession>A0A0K0E1F1</accession>
<dbReference type="InterPro" id="IPR008266">
    <property type="entry name" value="Tyr_kinase_AS"/>
</dbReference>
<dbReference type="GO" id="GO:0048680">
    <property type="term" value="P:positive regulation of axon regeneration"/>
    <property type="evidence" value="ECO:0007669"/>
    <property type="project" value="UniProtKB-ARBA"/>
</dbReference>
<keyword evidence="6" id="KW-0963">Cytoplasm</keyword>
<evidence type="ECO:0000256" key="19">
    <source>
        <dbReference type="ARBA" id="ARBA00061333"/>
    </source>
</evidence>
<keyword evidence="10" id="KW-0418">Kinase</keyword>
<dbReference type="InterPro" id="IPR035963">
    <property type="entry name" value="FERM_2"/>
</dbReference>
<dbReference type="SUPFAM" id="SSF47031">
    <property type="entry name" value="Second domain of FERM"/>
    <property type="match status" value="1"/>
</dbReference>
<comment type="similarity">
    <text evidence="19">Belongs to the protein kinase superfamily. Tyr protein kinase family. Fes/fps subfamily.</text>
</comment>
<evidence type="ECO:0000256" key="18">
    <source>
        <dbReference type="ARBA" id="ARBA00051245"/>
    </source>
</evidence>
<dbReference type="GO" id="GO:0061564">
    <property type="term" value="P:axon development"/>
    <property type="evidence" value="ECO:0007669"/>
    <property type="project" value="UniProtKB-ARBA"/>
</dbReference>
<keyword evidence="15" id="KW-0829">Tyrosine-protein kinase</keyword>
<evidence type="ECO:0000259" key="22">
    <source>
        <dbReference type="PROSITE" id="PS50011"/>
    </source>
</evidence>
<dbReference type="InterPro" id="IPR011993">
    <property type="entry name" value="PH-like_dom_sf"/>
</dbReference>
<dbReference type="InterPro" id="IPR000299">
    <property type="entry name" value="FERM_domain"/>
</dbReference>
<dbReference type="GO" id="GO:0005524">
    <property type="term" value="F:ATP binding"/>
    <property type="evidence" value="ECO:0007669"/>
    <property type="project" value="UniProtKB-UniRule"/>
</dbReference>
<dbReference type="PRINTS" id="PR00109">
    <property type="entry name" value="TYRKINASE"/>
</dbReference>
<dbReference type="Pfam" id="PF03623">
    <property type="entry name" value="Focal_AT"/>
    <property type="match status" value="1"/>
</dbReference>
<dbReference type="InterPro" id="IPR020635">
    <property type="entry name" value="Tyr_kinase_cat_dom"/>
</dbReference>
<dbReference type="Gene3D" id="1.20.120.330">
    <property type="entry name" value="Nucleotidyltransferases domain 2"/>
    <property type="match status" value="1"/>
</dbReference>
<keyword evidence="7" id="KW-0597">Phosphoprotein</keyword>
<dbReference type="AlphaFoldDB" id="A0A0K0E1F1"/>
<dbReference type="PROSITE" id="PS50011">
    <property type="entry name" value="PROTEIN_KINASE_DOM"/>
    <property type="match status" value="1"/>
</dbReference>
<evidence type="ECO:0000256" key="6">
    <source>
        <dbReference type="ARBA" id="ARBA00022490"/>
    </source>
</evidence>
<feature type="compositionally biased region" description="Basic residues" evidence="21">
    <location>
        <begin position="1"/>
        <end position="12"/>
    </location>
</feature>
<dbReference type="InterPro" id="IPR001245">
    <property type="entry name" value="Ser-Thr/Tyr_kinase_cat_dom"/>
</dbReference>
<dbReference type="Pfam" id="PF00373">
    <property type="entry name" value="FERM_M"/>
    <property type="match status" value="1"/>
</dbReference>
<dbReference type="GO" id="GO:0004715">
    <property type="term" value="F:non-membrane spanning protein tyrosine kinase activity"/>
    <property type="evidence" value="ECO:0007669"/>
    <property type="project" value="UniProtKB-EC"/>
</dbReference>
<evidence type="ECO:0000256" key="9">
    <source>
        <dbReference type="ARBA" id="ARBA00022741"/>
    </source>
</evidence>
<dbReference type="GO" id="GO:0004714">
    <property type="term" value="F:transmembrane receptor protein tyrosine kinase activity"/>
    <property type="evidence" value="ECO:0007669"/>
    <property type="project" value="UniProtKB-EC"/>
</dbReference>
<dbReference type="InterPro" id="IPR005189">
    <property type="entry name" value="Focal_adhesion_kin_target_dom"/>
</dbReference>
<evidence type="ECO:0000256" key="1">
    <source>
        <dbReference type="ARBA" id="ARBA00004246"/>
    </source>
</evidence>
<keyword evidence="11 20" id="KW-0067">ATP-binding</keyword>
<dbReference type="STRING" id="6248.A0A0K0E1F1"/>
<protein>
    <submittedName>
        <fullName evidence="24">Protein kinase domain-containing protein</fullName>
    </submittedName>
</protein>
<dbReference type="CDD" id="cd14473">
    <property type="entry name" value="FERM_B-lobe"/>
    <property type="match status" value="1"/>
</dbReference>
<dbReference type="InterPro" id="IPR000719">
    <property type="entry name" value="Prot_kinase_dom"/>
</dbReference>
<keyword evidence="16" id="KW-0966">Cell projection</keyword>
<evidence type="ECO:0000256" key="10">
    <source>
        <dbReference type="ARBA" id="ARBA00022777"/>
    </source>
</evidence>
<sequence>MNYSSPHHKHNFHNSNIPEHHHINKNSHFSYNSSSPPLTRYINNTGLIKQQPRSSNCHNLNQFNNYQYYSQDINHTSSLPILSPYNSLPNPQSLPSNDNVNNMNSPNTSIIRVNLTNGTSKSIRYDSQTNIEKVIHVLLAGLNIDSVSNLRFSLRLTTFPHGQGVQNNESIWLHPKLIIQDVLNLYFLDNTSKNHLKFELRMRFIPDGLQEMYQAETDAFLYLYEQLKSDYLAQIAWRIDGSLAIEIGSILLRKRFSSLTPCNIEKKLNFDIIDKEGGLKKYFPEGVVVNEKPKNLRKMIVNAVKKYSKFSEIECIFKFMQHMIKLAHFDTEIFRVSLDLERSLPAELYVGASKDVSYKTECMAGPVKLFLFKEIIEIRVKRLYKGNDKSLIIIKVSGSNQPILLILSTLEIAFNLAHLLDGYQALIMQHGSVWNVKNILLGSPYFNDNNKIYYANPHLPNTKKSIFPIDTASSSSNSSPIVMRKEDLKIDRKKILLEELLGEGHFGNVYRGSFTDAYKNIHNVAIKVCKSNTEQKEIDNFVKEAHLMYNFCHPHIIKLIGICEDNPVWIVMELSSLGELRQYLIRQKYTIDLYTQILFSYQLSTALKYLHDKKFVHRDIAARNVLVSSVKCVKLSDFGLSRFLQDEDYYTSEHSKLLPIKWMAPESINYRKFDSKTDVWMFGVCIWEILSYGIKPWQNIRNHEVILKLDKGIRLEVPNGCPLVIYDLLYSMWSYDKNERPTMEYIQDSLYDFIVQLEKGIPYNKLEMIKNPITNNINNIHGDKKCSVYKPIGSIKLDTTQVEPTFLIKTLEQQRLQSEEDEKWLNDFESGNFTKDEKDVDSGKNSESSGCGYQFDREHDTIYKTVTELIECITNFNKNYKKSLSNDDFVRYVSYITNALKNLFHESTKNLILLEEEDRKCVEKAETLLAENMNEMAKAMAYVVEPFIGNCDVLEESRLEVLKVTHMLAINSKHYLESFDNARLKTRYQRRRKRYEKHLNNQDNSKTGKINYC</sequence>
<dbReference type="SUPFAM" id="SSF54236">
    <property type="entry name" value="Ubiquitin-like"/>
    <property type="match status" value="1"/>
</dbReference>
<feature type="binding site" evidence="20">
    <location>
        <position position="527"/>
    </location>
    <ligand>
        <name>ATP</name>
        <dbReference type="ChEBI" id="CHEBI:30616"/>
    </ligand>
</feature>
<proteinExistence type="inferred from homology"/>
<keyword evidence="14" id="KW-0472">Membrane</keyword>
<dbReference type="InterPro" id="IPR029071">
    <property type="entry name" value="Ubiquitin-like_domsf"/>
</dbReference>
<dbReference type="Gene3D" id="1.10.510.10">
    <property type="entry name" value="Transferase(Phosphotransferase) domain 1"/>
    <property type="match status" value="1"/>
</dbReference>
<dbReference type="InterPro" id="IPR017441">
    <property type="entry name" value="Protein_kinase_ATP_BS"/>
</dbReference>